<sequence length="258" mass="28777">MEPETLLLIGVWKPGGEMELDNVYRPETYRLVPGQLRSHRTPGQRTNRLVVVCLLVLIVEVLVGLLVVGYARPCRASPDGQSVVQPDSSSLGKLQQVSSAPENDSETPRAMLTAPHTDSCNKHLQWESNMGNAFCEGGFYYTDGHLVVPRAGYYSVFLQITYGGDHENGNDTDCGNKETLRLSQSVLYIDDGYPEYRPLLSAVDTVMHTRSWSKSLYTSGLFHLEGNGRLKVESKQHKHIMRNEDQVFFGAELRSDSG</sequence>
<evidence type="ECO:0000256" key="1">
    <source>
        <dbReference type="ARBA" id="ARBA00004370"/>
    </source>
</evidence>
<dbReference type="InterPro" id="IPR008983">
    <property type="entry name" value="Tumour_necrosis_fac-like_dom"/>
</dbReference>
<comment type="subcellular location">
    <subcellularLocation>
        <location evidence="1">Membrane</location>
    </subcellularLocation>
</comment>
<evidence type="ECO:0000259" key="7">
    <source>
        <dbReference type="PROSITE" id="PS50049"/>
    </source>
</evidence>
<feature type="transmembrane region" description="Helical" evidence="6">
    <location>
        <begin position="49"/>
        <end position="71"/>
    </location>
</feature>
<reference evidence="8" key="1">
    <citation type="submission" date="2016-05" db="EMBL/GenBank/DDBJ databases">
        <authorList>
            <person name="Lavstsen T."/>
            <person name="Jespersen J.S."/>
        </authorList>
    </citation>
    <scope>NUCLEOTIDE SEQUENCE</scope>
    <source>
        <tissue evidence="8">Brain</tissue>
    </source>
</reference>
<evidence type="ECO:0000256" key="3">
    <source>
        <dbReference type="ARBA" id="ARBA00022514"/>
    </source>
</evidence>
<dbReference type="EMBL" id="HADW01016519">
    <property type="protein sequence ID" value="SBP17919.1"/>
    <property type="molecule type" value="Transcribed_RNA"/>
</dbReference>
<evidence type="ECO:0000313" key="8">
    <source>
        <dbReference type="EMBL" id="SBP17919.1"/>
    </source>
</evidence>
<dbReference type="PANTHER" id="PTHR11471:SF24">
    <property type="entry name" value="TUMOR NECROSIS FACTOR LIGAND SUPERFAMILY MEMBER 15"/>
    <property type="match status" value="1"/>
</dbReference>
<keyword evidence="6" id="KW-0812">Transmembrane</keyword>
<dbReference type="GO" id="GO:0016020">
    <property type="term" value="C:membrane"/>
    <property type="evidence" value="ECO:0007669"/>
    <property type="project" value="UniProtKB-SubCell"/>
</dbReference>
<keyword evidence="3" id="KW-0202">Cytokine</keyword>
<reference evidence="8" key="2">
    <citation type="submission" date="2016-06" db="EMBL/GenBank/DDBJ databases">
        <title>The genome of a short-lived fish provides insights into sex chromosome evolution and the genetic control of aging.</title>
        <authorList>
            <person name="Reichwald K."/>
            <person name="Felder M."/>
            <person name="Petzold A."/>
            <person name="Koch P."/>
            <person name="Groth M."/>
            <person name="Platzer M."/>
        </authorList>
    </citation>
    <scope>NUCLEOTIDE SEQUENCE</scope>
    <source>
        <tissue evidence="8">Brain</tissue>
    </source>
</reference>
<organism evidence="8">
    <name type="scientific">Iconisemion striatum</name>
    <dbReference type="NCBI Taxonomy" id="60296"/>
    <lineage>
        <taxon>Eukaryota</taxon>
        <taxon>Metazoa</taxon>
        <taxon>Chordata</taxon>
        <taxon>Craniata</taxon>
        <taxon>Vertebrata</taxon>
        <taxon>Euteleostomi</taxon>
        <taxon>Actinopterygii</taxon>
        <taxon>Neopterygii</taxon>
        <taxon>Teleostei</taxon>
        <taxon>Neoteleostei</taxon>
        <taxon>Acanthomorphata</taxon>
        <taxon>Ovalentaria</taxon>
        <taxon>Atherinomorphae</taxon>
        <taxon>Cyprinodontiformes</taxon>
        <taxon>Nothobranchiidae</taxon>
        <taxon>Iconisemion</taxon>
    </lineage>
</organism>
<dbReference type="SMART" id="SM00207">
    <property type="entry name" value="TNF"/>
    <property type="match status" value="1"/>
</dbReference>
<dbReference type="PROSITE" id="PS50049">
    <property type="entry name" value="THD_2"/>
    <property type="match status" value="1"/>
</dbReference>
<dbReference type="GO" id="GO:0005164">
    <property type="term" value="F:tumor necrosis factor receptor binding"/>
    <property type="evidence" value="ECO:0007669"/>
    <property type="project" value="InterPro"/>
</dbReference>
<dbReference type="PANTHER" id="PTHR11471">
    <property type="entry name" value="TUMOR NECROSIS FACTOR FAMILY MEMBER"/>
    <property type="match status" value="1"/>
</dbReference>
<keyword evidence="4 6" id="KW-0472">Membrane</keyword>
<feature type="compositionally biased region" description="Polar residues" evidence="5">
    <location>
        <begin position="79"/>
        <end position="102"/>
    </location>
</feature>
<dbReference type="InterPro" id="IPR006052">
    <property type="entry name" value="TNF_dom"/>
</dbReference>
<evidence type="ECO:0000256" key="4">
    <source>
        <dbReference type="ARBA" id="ARBA00023136"/>
    </source>
</evidence>
<comment type="similarity">
    <text evidence="2">Belongs to the tumor necrosis factor family.</text>
</comment>
<evidence type="ECO:0000256" key="2">
    <source>
        <dbReference type="ARBA" id="ARBA00008670"/>
    </source>
</evidence>
<dbReference type="CDD" id="cd00184">
    <property type="entry name" value="TNF"/>
    <property type="match status" value="1"/>
</dbReference>
<protein>
    <submittedName>
        <fullName evidence="8">Fas ligand (TNF superfamily, member 6)</fullName>
    </submittedName>
</protein>
<accession>A0A1A7XJB6</accession>
<dbReference type="GO" id="GO:0006955">
    <property type="term" value="P:immune response"/>
    <property type="evidence" value="ECO:0007669"/>
    <property type="project" value="InterPro"/>
</dbReference>
<keyword evidence="6" id="KW-1133">Transmembrane helix</keyword>
<gene>
    <name evidence="8" type="primary">FASLG</name>
</gene>
<dbReference type="SUPFAM" id="SSF49842">
    <property type="entry name" value="TNF-like"/>
    <property type="match status" value="1"/>
</dbReference>
<evidence type="ECO:0000256" key="5">
    <source>
        <dbReference type="SAM" id="MobiDB-lite"/>
    </source>
</evidence>
<proteinExistence type="inferred from homology"/>
<dbReference type="Pfam" id="PF00229">
    <property type="entry name" value="TNF"/>
    <property type="match status" value="1"/>
</dbReference>
<dbReference type="GO" id="GO:0005125">
    <property type="term" value="F:cytokine activity"/>
    <property type="evidence" value="ECO:0007669"/>
    <property type="project" value="UniProtKB-KW"/>
</dbReference>
<dbReference type="GO" id="GO:0005615">
    <property type="term" value="C:extracellular space"/>
    <property type="evidence" value="ECO:0007669"/>
    <property type="project" value="UniProtKB-KW"/>
</dbReference>
<dbReference type="AlphaFoldDB" id="A0A1A7XJB6"/>
<name>A0A1A7XJB6_9TELE</name>
<feature type="domain" description="THD" evidence="7">
    <location>
        <begin position="108"/>
        <end position="254"/>
    </location>
</feature>
<dbReference type="Gene3D" id="2.60.120.40">
    <property type="match status" value="1"/>
</dbReference>
<evidence type="ECO:0000256" key="6">
    <source>
        <dbReference type="SAM" id="Phobius"/>
    </source>
</evidence>
<feature type="region of interest" description="Disordered" evidence="5">
    <location>
        <begin position="77"/>
        <end position="114"/>
    </location>
</feature>